<protein>
    <submittedName>
        <fullName evidence="4">Bifunctional DNA-RNA-binding protein Kin17</fullName>
    </submittedName>
</protein>
<feature type="compositionally biased region" description="Low complexity" evidence="2">
    <location>
        <begin position="228"/>
        <end position="238"/>
    </location>
</feature>
<proteinExistence type="inferred from homology"/>
<dbReference type="Proteomes" id="UP001214638">
    <property type="component" value="Unassembled WGS sequence"/>
</dbReference>
<dbReference type="GO" id="GO:0006260">
    <property type="term" value="P:DNA replication"/>
    <property type="evidence" value="ECO:0007669"/>
    <property type="project" value="TreeGrafter"/>
</dbReference>
<dbReference type="AlphaFoldDB" id="A0AAD9PLN5"/>
<feature type="region of interest" description="Disordered" evidence="2">
    <location>
        <begin position="219"/>
        <end position="253"/>
    </location>
</feature>
<dbReference type="GO" id="GO:0003690">
    <property type="term" value="F:double-stranded DNA binding"/>
    <property type="evidence" value="ECO:0007669"/>
    <property type="project" value="TreeGrafter"/>
</dbReference>
<dbReference type="GO" id="GO:0006974">
    <property type="term" value="P:DNA damage response"/>
    <property type="evidence" value="ECO:0007669"/>
    <property type="project" value="TreeGrafter"/>
</dbReference>
<feature type="compositionally biased region" description="Polar residues" evidence="2">
    <location>
        <begin position="187"/>
        <end position="201"/>
    </location>
</feature>
<dbReference type="InterPro" id="IPR014722">
    <property type="entry name" value="Rib_uL2_dom2"/>
</dbReference>
<gene>
    <name evidence="4" type="ORF">BdWA1_000089</name>
</gene>
<dbReference type="InterPro" id="IPR019447">
    <property type="entry name" value="DNA/RNA-bd_Kin17_WH-like_dom"/>
</dbReference>
<dbReference type="GeneID" id="94334387"/>
<sequence>MKAKGLQKLKWYCQMCEKQCRDENGFKARFLKSYLIKCRYVKTKILANTVYQEMISDKTHVHMNSTVWTTLSEFVLYLARSGKCKVEDTPRGWVIEYIDQEKLRRLEEEEGKRKRELSAEQYQMQLIQKQIDEARERGGFQEPEYTPLIRKEGGIIRFDTKLNGGSNSSGDANQKPKTFGGFKQLIKSANITRPSEPATESKSVKKRKSALELLAEEQARKRQAKTLNQQQPSPTNEPSEPPPENAEDKEDGGDSWIAKDIYVKVILQDHPLCGSKFKIVDLVSRHIGLLEDVETMGTIEMHENCLETVVPRANSKVKILKGPSRGTIGTLLNADPDTLTVVVQVQDGVENLTYDDISLAV</sequence>
<evidence type="ECO:0000256" key="1">
    <source>
        <dbReference type="ARBA" id="ARBA00008517"/>
    </source>
</evidence>
<dbReference type="PANTHER" id="PTHR12805:SF0">
    <property type="entry name" value="DNA_RNA-BINDING PROTEIN KIN17"/>
    <property type="match status" value="1"/>
</dbReference>
<reference evidence="4" key="1">
    <citation type="journal article" date="2023" name="Nat. Microbiol.">
        <title>Babesia duncani multi-omics identifies virulence factors and drug targets.</title>
        <authorList>
            <person name="Singh P."/>
            <person name="Lonardi S."/>
            <person name="Liang Q."/>
            <person name="Vydyam P."/>
            <person name="Khabirova E."/>
            <person name="Fang T."/>
            <person name="Gihaz S."/>
            <person name="Thekkiniath J."/>
            <person name="Munshi M."/>
            <person name="Abel S."/>
            <person name="Ciampossin L."/>
            <person name="Batugedara G."/>
            <person name="Gupta M."/>
            <person name="Lu X.M."/>
            <person name="Lenz T."/>
            <person name="Chakravarty S."/>
            <person name="Cornillot E."/>
            <person name="Hu Y."/>
            <person name="Ma W."/>
            <person name="Gonzalez L.M."/>
            <person name="Sanchez S."/>
            <person name="Estrada K."/>
            <person name="Sanchez-Flores A."/>
            <person name="Montero E."/>
            <person name="Harb O.S."/>
            <person name="Le Roch K.G."/>
            <person name="Mamoun C.B."/>
        </authorList>
    </citation>
    <scope>NUCLEOTIDE SEQUENCE</scope>
    <source>
        <strain evidence="4">WA1</strain>
    </source>
</reference>
<name>A0AAD9PLN5_9APIC</name>
<evidence type="ECO:0000256" key="2">
    <source>
        <dbReference type="SAM" id="MobiDB-lite"/>
    </source>
</evidence>
<organism evidence="4 5">
    <name type="scientific">Babesia duncani</name>
    <dbReference type="NCBI Taxonomy" id="323732"/>
    <lineage>
        <taxon>Eukaryota</taxon>
        <taxon>Sar</taxon>
        <taxon>Alveolata</taxon>
        <taxon>Apicomplexa</taxon>
        <taxon>Aconoidasida</taxon>
        <taxon>Piroplasmida</taxon>
        <taxon>Babesiidae</taxon>
        <taxon>Babesia</taxon>
    </lineage>
</organism>
<dbReference type="RefSeq" id="XP_067803934.1">
    <property type="nucleotide sequence ID" value="XM_067945143.1"/>
</dbReference>
<dbReference type="Gene3D" id="1.10.10.2030">
    <property type="entry name" value="DNA/RNA-binding protein Kin17, conserved domain"/>
    <property type="match status" value="1"/>
</dbReference>
<dbReference type="SMART" id="SM01253">
    <property type="entry name" value="Kin17_mid"/>
    <property type="match status" value="1"/>
</dbReference>
<feature type="domain" description="DNA/RNA-binding protein Kin17 WH-like" evidence="3">
    <location>
        <begin position="13"/>
        <end position="132"/>
    </location>
</feature>
<comment type="similarity">
    <text evidence="1">Belongs to the KIN17 family.</text>
</comment>
<dbReference type="EMBL" id="JALLKP010000001">
    <property type="protein sequence ID" value="KAK2197092.1"/>
    <property type="molecule type" value="Genomic_DNA"/>
</dbReference>
<keyword evidence="5" id="KW-1185">Reference proteome</keyword>
<feature type="region of interest" description="Disordered" evidence="2">
    <location>
        <begin position="187"/>
        <end position="207"/>
    </location>
</feature>
<comment type="caution">
    <text evidence="4">The sequence shown here is derived from an EMBL/GenBank/DDBJ whole genome shotgun (WGS) entry which is preliminary data.</text>
</comment>
<dbReference type="Pfam" id="PF10357">
    <property type="entry name" value="WH_KIN17"/>
    <property type="match status" value="1"/>
</dbReference>
<accession>A0AAD9PLN5</accession>
<evidence type="ECO:0000313" key="5">
    <source>
        <dbReference type="Proteomes" id="UP001214638"/>
    </source>
</evidence>
<dbReference type="PANTHER" id="PTHR12805">
    <property type="entry name" value="KIN17 KIN, ANTIGENIC DETERMINANT OF RECA PROTEIN HOMOLOG"/>
    <property type="match status" value="1"/>
</dbReference>
<dbReference type="Gene3D" id="2.30.30.30">
    <property type="match status" value="1"/>
</dbReference>
<dbReference type="InterPro" id="IPR038254">
    <property type="entry name" value="KIN17_WH-like_sf"/>
</dbReference>
<evidence type="ECO:0000259" key="3">
    <source>
        <dbReference type="SMART" id="SM01253"/>
    </source>
</evidence>
<dbReference type="GO" id="GO:0005634">
    <property type="term" value="C:nucleus"/>
    <property type="evidence" value="ECO:0007669"/>
    <property type="project" value="TreeGrafter"/>
</dbReference>
<dbReference type="InterPro" id="IPR037321">
    <property type="entry name" value="KIN17-like"/>
</dbReference>
<evidence type="ECO:0000313" key="4">
    <source>
        <dbReference type="EMBL" id="KAK2197092.1"/>
    </source>
</evidence>
<dbReference type="KEGG" id="bdw:94334387"/>